<accession>A0ABY6CNA7</accession>
<keyword evidence="1" id="KW-1133">Transmembrane helix</keyword>
<keyword evidence="1" id="KW-0812">Transmembrane</keyword>
<reference evidence="2 3" key="1">
    <citation type="submission" date="2022-09" db="EMBL/GenBank/DDBJ databases">
        <title>Interaction between co-microsymbionts with complementary sets of symbiotic genes in legume-rhizobium systems.</title>
        <authorList>
            <person name="Safronova V."/>
            <person name="Sazanova A."/>
            <person name="Afonin A."/>
            <person name="Chirak E."/>
        </authorList>
    </citation>
    <scope>NUCLEOTIDE SEQUENCE [LARGE SCALE GENOMIC DNA]</scope>
    <source>
        <strain evidence="2 3">A18/4-1</strain>
    </source>
</reference>
<organism evidence="2 3">
    <name type="scientific">Devosia neptuniae</name>
    <dbReference type="NCBI Taxonomy" id="191302"/>
    <lineage>
        <taxon>Bacteria</taxon>
        <taxon>Pseudomonadati</taxon>
        <taxon>Pseudomonadota</taxon>
        <taxon>Alphaproteobacteria</taxon>
        <taxon>Hyphomicrobiales</taxon>
        <taxon>Devosiaceae</taxon>
        <taxon>Devosia</taxon>
    </lineage>
</organism>
<feature type="transmembrane region" description="Helical" evidence="1">
    <location>
        <begin position="16"/>
        <end position="37"/>
    </location>
</feature>
<dbReference type="EMBL" id="CP104965">
    <property type="protein sequence ID" value="UXN71503.1"/>
    <property type="molecule type" value="Genomic_DNA"/>
</dbReference>
<evidence type="ECO:0000313" key="3">
    <source>
        <dbReference type="Proteomes" id="UP001061862"/>
    </source>
</evidence>
<keyword evidence="3" id="KW-1185">Reference proteome</keyword>
<evidence type="ECO:0000313" key="2">
    <source>
        <dbReference type="EMBL" id="UXN71503.1"/>
    </source>
</evidence>
<dbReference type="RefSeq" id="WP_262171086.1">
    <property type="nucleotide sequence ID" value="NZ_CP104965.1"/>
</dbReference>
<proteinExistence type="predicted"/>
<dbReference type="Proteomes" id="UP001061862">
    <property type="component" value="Chromosome"/>
</dbReference>
<protein>
    <submittedName>
        <fullName evidence="2">Uncharacterized protein</fullName>
    </submittedName>
</protein>
<sequence>MTQTATRTMGSPAAEAIALLAYAAAPVFGIMAGISALDASGMAICSGAAMLPIHDMALMYLLMGVFHLSPWLKLLFAQRRDIDLSQTQGD</sequence>
<name>A0ABY6CNA7_9HYPH</name>
<evidence type="ECO:0000256" key="1">
    <source>
        <dbReference type="SAM" id="Phobius"/>
    </source>
</evidence>
<keyword evidence="1" id="KW-0472">Membrane</keyword>
<gene>
    <name evidence="2" type="ORF">N8A98_10100</name>
</gene>
<feature type="transmembrane region" description="Helical" evidence="1">
    <location>
        <begin position="57"/>
        <end position="76"/>
    </location>
</feature>